<dbReference type="PANTHER" id="PTHR33964:SF1">
    <property type="entry name" value="RE45066P"/>
    <property type="match status" value="1"/>
</dbReference>
<dbReference type="Proteomes" id="UP001142055">
    <property type="component" value="Chromosome 1"/>
</dbReference>
<feature type="coiled-coil region" evidence="1">
    <location>
        <begin position="235"/>
        <end position="262"/>
    </location>
</feature>
<name>A0A9Q0MIY5_BLOTA</name>
<feature type="signal peptide" evidence="2">
    <location>
        <begin position="1"/>
        <end position="20"/>
    </location>
</feature>
<comment type="caution">
    <text evidence="3">The sequence shown here is derived from an EMBL/GenBank/DDBJ whole genome shotgun (WGS) entry which is preliminary data.</text>
</comment>
<sequence length="711" mass="84099">MFAFKVVAVIISFAVIQCNAAPDVKCNKKAFNRCNERLYMIGDDTFIFPKNLTGMNERCRDLKVLESCTKTFASRCLTDDTRTSISVLSYGATKTNKGYCKNNKKKLLFIKMLACLDREKHSLDKDMWQMSSDFQAIAEDFEDKKFKLPLACCNYYKFKRNFMGTIAKHCPVDLTSEIEVFLDGYAVDVLNMFCGEYTEDSDKCSKIIGKTPKWNKKIPSKNFVLPLVDFDKMEIDFIKEEEEEEEEKKEETEKLTNNNKKEYKFCINTSNRAYARNRKDIVLECARDLFVRHKFDSLKQLSHALMLERRIPGFLLMKYFFVLLYSIDPNQIDVNKLKTFITEFIFTVPHDKYQFLLEVIFYMLYNKNILLNEKSFIIDLRLVMERRMRRAKLPLEIELQKQTYLLYEEYLNFLEWKMKIKLKKKKSRVTSFNSHEDEVLFRLTNKIKNNLEELLRVNGEHLITEMNMDLAVIMLLKIYDFESELNEAFITLKQYTENNPNHLNGYIYLYKFILRYPYISGVNDDIRVNTLKNITKLAFDCDYTFELIEMSPEITKLSIYERISMLVNYLAYVKNRNSKRVWELISKLLENIMVVESNETSNTDLENEQSEDLDFDNDIDFANEQSDKMKDDSTDELTTVLQFFTENISLMERIHFKLSDLSFLVKHDQNESNQNLSEIFQFKANILEKLYTIGVPLSPNLKQYYEAINNL</sequence>
<dbReference type="PANTHER" id="PTHR33964">
    <property type="entry name" value="RE45066P-RELATED"/>
    <property type="match status" value="1"/>
</dbReference>
<accession>A0A9Q0MIY5</accession>
<reference evidence="3" key="1">
    <citation type="submission" date="2022-12" db="EMBL/GenBank/DDBJ databases">
        <title>Genome assemblies of Blomia tropicalis.</title>
        <authorList>
            <person name="Cui Y."/>
        </authorList>
    </citation>
    <scope>NUCLEOTIDE SEQUENCE</scope>
    <source>
        <tissue evidence="3">Adult mites</tissue>
    </source>
</reference>
<dbReference type="AlphaFoldDB" id="A0A9Q0MIY5"/>
<dbReference type="EMBL" id="JAPWDV010000001">
    <property type="protein sequence ID" value="KAJ6224555.1"/>
    <property type="molecule type" value="Genomic_DNA"/>
</dbReference>
<organism evidence="3 4">
    <name type="scientific">Blomia tropicalis</name>
    <name type="common">Mite</name>
    <dbReference type="NCBI Taxonomy" id="40697"/>
    <lineage>
        <taxon>Eukaryota</taxon>
        <taxon>Metazoa</taxon>
        <taxon>Ecdysozoa</taxon>
        <taxon>Arthropoda</taxon>
        <taxon>Chelicerata</taxon>
        <taxon>Arachnida</taxon>
        <taxon>Acari</taxon>
        <taxon>Acariformes</taxon>
        <taxon>Sarcoptiformes</taxon>
        <taxon>Astigmata</taxon>
        <taxon>Glycyphagoidea</taxon>
        <taxon>Echimyopodidae</taxon>
        <taxon>Blomia</taxon>
    </lineage>
</organism>
<evidence type="ECO:0000313" key="4">
    <source>
        <dbReference type="Proteomes" id="UP001142055"/>
    </source>
</evidence>
<protein>
    <submittedName>
        <fullName evidence="3">Uncharacterized protein</fullName>
    </submittedName>
</protein>
<feature type="chain" id="PRO_5040401737" evidence="2">
    <location>
        <begin position="21"/>
        <end position="711"/>
    </location>
</feature>
<keyword evidence="1" id="KW-0175">Coiled coil</keyword>
<proteinExistence type="predicted"/>
<evidence type="ECO:0000256" key="2">
    <source>
        <dbReference type="SAM" id="SignalP"/>
    </source>
</evidence>
<keyword evidence="2" id="KW-0732">Signal</keyword>
<keyword evidence="4" id="KW-1185">Reference proteome</keyword>
<evidence type="ECO:0000256" key="1">
    <source>
        <dbReference type="SAM" id="Coils"/>
    </source>
</evidence>
<evidence type="ECO:0000313" key="3">
    <source>
        <dbReference type="EMBL" id="KAJ6224555.1"/>
    </source>
</evidence>
<gene>
    <name evidence="3" type="ORF">RDWZM_003100</name>
</gene>